<evidence type="ECO:0000313" key="2">
    <source>
        <dbReference type="EMBL" id="EHQ29762.1"/>
    </source>
</evidence>
<dbReference type="STRING" id="714943.Mucpa_5693"/>
<dbReference type="Pfam" id="PF08308">
    <property type="entry name" value="PEGA"/>
    <property type="match status" value="1"/>
</dbReference>
<feature type="domain" description="PEGA" evidence="1">
    <location>
        <begin position="19"/>
        <end position="78"/>
    </location>
</feature>
<dbReference type="AlphaFoldDB" id="H1Y3J4"/>
<gene>
    <name evidence="2" type="ORF">Mucpa_5693</name>
</gene>
<dbReference type="HOGENOM" id="CLU_2143050_0_0_10"/>
<protein>
    <recommendedName>
        <fullName evidence="1">PEGA domain-containing protein</fullName>
    </recommendedName>
</protein>
<name>H1Y3J4_9SPHI</name>
<keyword evidence="3" id="KW-1185">Reference proteome</keyword>
<dbReference type="InterPro" id="IPR013229">
    <property type="entry name" value="PEGA"/>
</dbReference>
<dbReference type="EMBL" id="CM001403">
    <property type="protein sequence ID" value="EHQ29762.1"/>
    <property type="molecule type" value="Genomic_DNA"/>
</dbReference>
<sequence length="112" mass="12833">MGRVRIVRGNEMFCRFSHMNVFIDGNNVGTVEYLDYKDFRVSEGNHSLHIELGGFVSITMMVVVEASKPTIYSVKLPKRTFAWKEVLVNIFSGKSNIEFTPIGTDYRAEKYT</sequence>
<proteinExistence type="predicted"/>
<evidence type="ECO:0000313" key="3">
    <source>
        <dbReference type="Proteomes" id="UP000002774"/>
    </source>
</evidence>
<organism evidence="2 3">
    <name type="scientific">Mucilaginibacter paludis DSM 18603</name>
    <dbReference type="NCBI Taxonomy" id="714943"/>
    <lineage>
        <taxon>Bacteria</taxon>
        <taxon>Pseudomonadati</taxon>
        <taxon>Bacteroidota</taxon>
        <taxon>Sphingobacteriia</taxon>
        <taxon>Sphingobacteriales</taxon>
        <taxon>Sphingobacteriaceae</taxon>
        <taxon>Mucilaginibacter</taxon>
    </lineage>
</organism>
<dbReference type="RefSeq" id="WP_008511128.1">
    <property type="nucleotide sequence ID" value="NZ_CM001403.1"/>
</dbReference>
<reference evidence="2" key="1">
    <citation type="submission" date="2011-09" db="EMBL/GenBank/DDBJ databases">
        <title>The permanent draft genome of Mucilaginibacter paludis DSM 18603.</title>
        <authorList>
            <consortium name="US DOE Joint Genome Institute (JGI-PGF)"/>
            <person name="Lucas S."/>
            <person name="Han J."/>
            <person name="Lapidus A."/>
            <person name="Bruce D."/>
            <person name="Goodwin L."/>
            <person name="Pitluck S."/>
            <person name="Peters L."/>
            <person name="Kyrpides N."/>
            <person name="Mavromatis K."/>
            <person name="Ivanova N."/>
            <person name="Mikhailova N."/>
            <person name="Held B."/>
            <person name="Detter J.C."/>
            <person name="Tapia R."/>
            <person name="Han C."/>
            <person name="Land M."/>
            <person name="Hauser L."/>
            <person name="Markowitz V."/>
            <person name="Cheng J.-F."/>
            <person name="Hugenholtz P."/>
            <person name="Woyke T."/>
            <person name="Wu D."/>
            <person name="Tindall B."/>
            <person name="Brambilla E."/>
            <person name="Klenk H.-P."/>
            <person name="Eisen J.A."/>
        </authorList>
    </citation>
    <scope>NUCLEOTIDE SEQUENCE [LARGE SCALE GENOMIC DNA]</scope>
    <source>
        <strain evidence="2">DSM 18603</strain>
    </source>
</reference>
<accession>H1Y3J4</accession>
<evidence type="ECO:0000259" key="1">
    <source>
        <dbReference type="Pfam" id="PF08308"/>
    </source>
</evidence>
<dbReference type="Proteomes" id="UP000002774">
    <property type="component" value="Chromosome"/>
</dbReference>